<keyword evidence="2" id="KW-1185">Reference proteome</keyword>
<accession>A0A1W6SQY2</accession>
<name>A0A1W6SQY2_9PROT</name>
<dbReference type="KEGG" id="nlc:EBAPG3_010650"/>
<dbReference type="EMBL" id="CP021106">
    <property type="protein sequence ID" value="ARO88201.1"/>
    <property type="molecule type" value="Genomic_DNA"/>
</dbReference>
<dbReference type="RefSeq" id="WP_004181347.1">
    <property type="nucleotide sequence ID" value="NZ_CP021106.3"/>
</dbReference>
<dbReference type="AlphaFoldDB" id="A0A1W6SQY2"/>
<dbReference type="Proteomes" id="UP000012179">
    <property type="component" value="Chromosome"/>
</dbReference>
<proteinExistence type="predicted"/>
<organism evidence="1 2">
    <name type="scientific">Nitrosospira lacus</name>
    <dbReference type="NCBI Taxonomy" id="1288494"/>
    <lineage>
        <taxon>Bacteria</taxon>
        <taxon>Pseudomonadati</taxon>
        <taxon>Pseudomonadota</taxon>
        <taxon>Betaproteobacteria</taxon>
        <taxon>Nitrosomonadales</taxon>
        <taxon>Nitrosomonadaceae</taxon>
        <taxon>Nitrosospira</taxon>
    </lineage>
</organism>
<protein>
    <submittedName>
        <fullName evidence="1">Uncharacterized protein</fullName>
    </submittedName>
</protein>
<dbReference type="OrthoDB" id="9157469at2"/>
<evidence type="ECO:0000313" key="1">
    <source>
        <dbReference type="EMBL" id="ARO88201.1"/>
    </source>
</evidence>
<sequence length="106" mass="12397">MESKPITNTDNIINSRDLLTRINWLKQALNYRFSEEYSRELKALNAFERNIEPVASSSTYEPGADLIRDNYIEEYKEAMEKPDMAEDSKAAFSPVDFNGVIYWLRH</sequence>
<dbReference type="eggNOG" id="ENOG50315SD">
    <property type="taxonomic scope" value="Bacteria"/>
</dbReference>
<evidence type="ECO:0000313" key="2">
    <source>
        <dbReference type="Proteomes" id="UP000012179"/>
    </source>
</evidence>
<reference evidence="1 2" key="1">
    <citation type="journal article" date="2015" name="Int. J. Syst. Evol. Microbiol.">
        <title>Nitrosospira lacus sp. nov., a psychrotolerant, ammonia-oxidizing bacterium from sandy lake sediment.</title>
        <authorList>
            <person name="Urakawa H."/>
            <person name="Garcia J.C."/>
            <person name="Nielsen J.L."/>
            <person name="Le V.Q."/>
            <person name="Kozlowski J.A."/>
            <person name="Stein L.Y."/>
            <person name="Lim C.K."/>
            <person name="Pommerening-Roser A."/>
            <person name="Martens-Habbena W."/>
            <person name="Stahl D.A."/>
            <person name="Klotz M.G."/>
        </authorList>
    </citation>
    <scope>NUCLEOTIDE SEQUENCE [LARGE SCALE GENOMIC DNA]</scope>
    <source>
        <strain evidence="1 2">APG3</strain>
    </source>
</reference>
<gene>
    <name evidence="1" type="ORF">EBAPG3_010650</name>
</gene>